<keyword evidence="5" id="KW-1185">Reference proteome</keyword>
<feature type="transmembrane region" description="Helical" evidence="1">
    <location>
        <begin position="347"/>
        <end position="369"/>
    </location>
</feature>
<keyword evidence="1" id="KW-0812">Transmembrane</keyword>
<evidence type="ECO:0000313" key="4">
    <source>
        <dbReference type="EMBL" id="SNZ06063.1"/>
    </source>
</evidence>
<dbReference type="EMBL" id="OBEL01000001">
    <property type="protein sequence ID" value="SNZ06063.1"/>
    <property type="molecule type" value="Genomic_DNA"/>
</dbReference>
<name>A0A285NAX6_9HYPH</name>
<dbReference type="AlphaFoldDB" id="A0A285NAX6"/>
<feature type="transmembrane region" description="Helical" evidence="1">
    <location>
        <begin position="219"/>
        <end position="238"/>
    </location>
</feature>
<keyword evidence="1" id="KW-1133">Transmembrane helix</keyword>
<gene>
    <name evidence="4" type="ORF">SAMN06265368_0286</name>
</gene>
<dbReference type="Pfam" id="PF04235">
    <property type="entry name" value="DUF418"/>
    <property type="match status" value="1"/>
</dbReference>
<dbReference type="RefSeq" id="WP_097151625.1">
    <property type="nucleotide sequence ID" value="NZ_OBEL01000001.1"/>
</dbReference>
<feature type="domain" description="DUF418" evidence="2">
    <location>
        <begin position="272"/>
        <end position="382"/>
    </location>
</feature>
<dbReference type="InterPro" id="IPR007349">
    <property type="entry name" value="DUF418"/>
</dbReference>
<dbReference type="Proteomes" id="UP000219439">
    <property type="component" value="Unassembled WGS sequence"/>
</dbReference>
<keyword evidence="1" id="KW-0472">Membrane</keyword>
<evidence type="ECO:0000259" key="3">
    <source>
        <dbReference type="Pfam" id="PF07786"/>
    </source>
</evidence>
<feature type="transmembrane region" description="Helical" evidence="1">
    <location>
        <begin position="142"/>
        <end position="160"/>
    </location>
</feature>
<reference evidence="4 5" key="1">
    <citation type="submission" date="2017-09" db="EMBL/GenBank/DDBJ databases">
        <authorList>
            <person name="Ehlers B."/>
            <person name="Leendertz F.H."/>
        </authorList>
    </citation>
    <scope>NUCLEOTIDE SEQUENCE [LARGE SCALE GENOMIC DNA]</scope>
    <source>
        <strain evidence="4 5">DSM 18289</strain>
    </source>
</reference>
<dbReference type="PANTHER" id="PTHR30590:SF3">
    <property type="entry name" value="HYPOTHETICAL MEMBRANE SPANNING PROTEIN"/>
    <property type="match status" value="1"/>
</dbReference>
<feature type="transmembrane region" description="Helical" evidence="1">
    <location>
        <begin position="272"/>
        <end position="291"/>
    </location>
</feature>
<accession>A0A285NAX6</accession>
<sequence length="383" mass="41889">MVSSGPLENSFSTPPAIRLAGLDIARFLAFVGMVLVNFKVATNASMSAETPSWLASMHPLLEGRAAALFVLLAGLGIGFGAQKAFNKGVSAADIRKKQAKRGLILFAFGLLNLIIFDADILHFYGIYFLLACIALTGNRKSLLTLAFVIILFSPALHFVFDYEAGWDWQTLQYEGLWSPDGFIRNTFYNGFHPVFPWISFLLFGMALAQLNLQSATVRLRIAGAGLALMFAGALFAQMGRDIIALPEVAQDQEFVELVQALMSSSPIPPSPIYMISASGAALVVLVFCLWLGDWFGQRAWMKPILTTGQQALTLYIAHIIVGMVIMEAMGWIAMAGSEPDPPTLEQVSFYSGFFLIGCMIYAVTWHHYLGAGPLERLLRKLSA</sequence>
<organism evidence="4 5">
    <name type="scientific">Cohaesibacter gelatinilyticus</name>
    <dbReference type="NCBI Taxonomy" id="372072"/>
    <lineage>
        <taxon>Bacteria</taxon>
        <taxon>Pseudomonadati</taxon>
        <taxon>Pseudomonadota</taxon>
        <taxon>Alphaproteobacteria</taxon>
        <taxon>Hyphomicrobiales</taxon>
        <taxon>Cohaesibacteraceae</taxon>
    </lineage>
</organism>
<dbReference type="PANTHER" id="PTHR30590">
    <property type="entry name" value="INNER MEMBRANE PROTEIN"/>
    <property type="match status" value="1"/>
</dbReference>
<dbReference type="InterPro" id="IPR052529">
    <property type="entry name" value="Bact_Transport_Assoc"/>
</dbReference>
<protein>
    <submittedName>
        <fullName evidence="4">Uncharacterized membrane protein YeiB</fullName>
    </submittedName>
</protein>
<evidence type="ECO:0000259" key="2">
    <source>
        <dbReference type="Pfam" id="PF04235"/>
    </source>
</evidence>
<evidence type="ECO:0000313" key="5">
    <source>
        <dbReference type="Proteomes" id="UP000219439"/>
    </source>
</evidence>
<evidence type="ECO:0000256" key="1">
    <source>
        <dbReference type="SAM" id="Phobius"/>
    </source>
</evidence>
<feature type="transmembrane region" description="Helical" evidence="1">
    <location>
        <begin position="102"/>
        <end position="130"/>
    </location>
</feature>
<feature type="transmembrane region" description="Helical" evidence="1">
    <location>
        <begin position="194"/>
        <end position="212"/>
    </location>
</feature>
<dbReference type="OrthoDB" id="9807744at2"/>
<feature type="domain" description="Heparan-alpha-glucosaminide N-acetyltransferase catalytic" evidence="3">
    <location>
        <begin position="18"/>
        <end position="222"/>
    </location>
</feature>
<proteinExistence type="predicted"/>
<dbReference type="Pfam" id="PF07786">
    <property type="entry name" value="HGSNAT_cat"/>
    <property type="match status" value="1"/>
</dbReference>
<feature type="transmembrane region" description="Helical" evidence="1">
    <location>
        <begin position="312"/>
        <end position="335"/>
    </location>
</feature>
<dbReference type="InterPro" id="IPR012429">
    <property type="entry name" value="HGSNAT_cat"/>
</dbReference>
<feature type="transmembrane region" description="Helical" evidence="1">
    <location>
        <begin position="61"/>
        <end position="82"/>
    </location>
</feature>